<dbReference type="EMBL" id="VCHE01000267">
    <property type="protein sequence ID" value="KAB2568814.1"/>
    <property type="molecule type" value="Genomic_DNA"/>
</dbReference>
<comment type="caution">
    <text evidence="1">The sequence shown here is derived from an EMBL/GenBank/DDBJ whole genome shotgun (WGS) entry which is preliminary data.</text>
</comment>
<evidence type="ECO:0000313" key="2">
    <source>
        <dbReference type="Proteomes" id="UP000325902"/>
    </source>
</evidence>
<evidence type="ECO:0000313" key="1">
    <source>
        <dbReference type="EMBL" id="KAB2568814.1"/>
    </source>
</evidence>
<sequence>MKRALQWVDENCDSRGLAKYLSIEQTAPVELFSTHAADPYFHHSVFMALEKDLRGLDQVYNDSVRAVWQDLTKRISLRYYHGLALFYQYQTGRAAKAWNDNIYDTENLLLKSPERRDELLLSVRTRSAEKLASHYIQLIKKLRRYDTKSLEYLEKIKDLKLWNDRALAGMPHSLALLFGRAVYLMGGSDRVKNWCVREHIQKSMVLLSDDTIFNDWEGYWLLCQAFIPLKDDANALAAWSLIVDDYFYMNRGCAGGCGCTWSGWADNDMYVCRDCADVQFDEPCWLRLKDGKLEEHVCGKDHEFIVLPRWEAAAAAERVGNQTVNVGGVEKNIDEWKQDVRRQYGLEPEEKTGRLRSLAKRFYNRK</sequence>
<accession>A0A5N5CTZ1</accession>
<organism evidence="1 2">
    <name type="scientific">Lasiodiplodia theobromae</name>
    <dbReference type="NCBI Taxonomy" id="45133"/>
    <lineage>
        <taxon>Eukaryota</taxon>
        <taxon>Fungi</taxon>
        <taxon>Dikarya</taxon>
        <taxon>Ascomycota</taxon>
        <taxon>Pezizomycotina</taxon>
        <taxon>Dothideomycetes</taxon>
        <taxon>Dothideomycetes incertae sedis</taxon>
        <taxon>Botryosphaeriales</taxon>
        <taxon>Botryosphaeriaceae</taxon>
        <taxon>Lasiodiplodia</taxon>
    </lineage>
</organism>
<reference evidence="1 2" key="1">
    <citation type="journal article" date="2019" name="Sci. Rep.">
        <title>A multi-omics analysis of the grapevine pathogen Lasiodiplodia theobromae reveals that temperature affects the expression of virulence- and pathogenicity-related genes.</title>
        <authorList>
            <person name="Felix C."/>
            <person name="Meneses R."/>
            <person name="Goncalves M.F.M."/>
            <person name="Tilleman L."/>
            <person name="Duarte A.S."/>
            <person name="Jorrin-Novo J.V."/>
            <person name="Van de Peer Y."/>
            <person name="Deforce D."/>
            <person name="Van Nieuwerburgh F."/>
            <person name="Esteves A.C."/>
            <person name="Alves A."/>
        </authorList>
    </citation>
    <scope>NUCLEOTIDE SEQUENCE [LARGE SCALE GENOMIC DNA]</scope>
    <source>
        <strain evidence="1 2">LA-SOL3</strain>
    </source>
</reference>
<keyword evidence="2" id="KW-1185">Reference proteome</keyword>
<name>A0A5N5CTZ1_9PEZI</name>
<proteinExistence type="predicted"/>
<dbReference type="Proteomes" id="UP000325902">
    <property type="component" value="Unassembled WGS sequence"/>
</dbReference>
<dbReference type="AlphaFoldDB" id="A0A5N5CTZ1"/>
<dbReference type="OrthoDB" id="2913095at2759"/>
<gene>
    <name evidence="1" type="ORF">DBV05_g12510</name>
</gene>
<protein>
    <submittedName>
        <fullName evidence="1">Uncharacterized protein</fullName>
    </submittedName>
</protein>